<evidence type="ECO:0000256" key="4">
    <source>
        <dbReference type="ARBA" id="ARBA00023139"/>
    </source>
</evidence>
<dbReference type="CDD" id="cd13585">
    <property type="entry name" value="PBP2_TMBP_like"/>
    <property type="match status" value="1"/>
</dbReference>
<organism evidence="8 9">
    <name type="scientific">Paenibacillus sepulcri</name>
    <dbReference type="NCBI Taxonomy" id="359917"/>
    <lineage>
        <taxon>Bacteria</taxon>
        <taxon>Bacillati</taxon>
        <taxon>Bacillota</taxon>
        <taxon>Bacilli</taxon>
        <taxon>Bacillales</taxon>
        <taxon>Paenibacillaceae</taxon>
        <taxon>Paenibacillus</taxon>
    </lineage>
</organism>
<keyword evidence="5" id="KW-0449">Lipoprotein</keyword>
<feature type="compositionally biased region" description="Low complexity" evidence="6">
    <location>
        <begin position="40"/>
        <end position="49"/>
    </location>
</feature>
<feature type="compositionally biased region" description="Gly residues" evidence="6">
    <location>
        <begin position="27"/>
        <end position="39"/>
    </location>
</feature>
<evidence type="ECO:0000256" key="3">
    <source>
        <dbReference type="ARBA" id="ARBA00023136"/>
    </source>
</evidence>
<reference evidence="8 9" key="1">
    <citation type="submission" date="2021-07" db="EMBL/GenBank/DDBJ databases">
        <title>Paenibacillus radiodurans sp. nov., isolated from the southeastern edge of Tengger Desert.</title>
        <authorList>
            <person name="Zhang G."/>
        </authorList>
    </citation>
    <scope>NUCLEOTIDE SEQUENCE [LARGE SCALE GENOMIC DNA]</scope>
    <source>
        <strain evidence="8 9">CCM 7311</strain>
    </source>
</reference>
<dbReference type="InterPro" id="IPR006059">
    <property type="entry name" value="SBP"/>
</dbReference>
<proteinExistence type="predicted"/>
<evidence type="ECO:0000256" key="2">
    <source>
        <dbReference type="ARBA" id="ARBA00022729"/>
    </source>
</evidence>
<evidence type="ECO:0000256" key="6">
    <source>
        <dbReference type="SAM" id="MobiDB-lite"/>
    </source>
</evidence>
<keyword evidence="3" id="KW-0472">Membrane</keyword>
<comment type="caution">
    <text evidence="8">The sequence shown here is derived from an EMBL/GenBank/DDBJ whole genome shotgun (WGS) entry which is preliminary data.</text>
</comment>
<dbReference type="PANTHER" id="PTHR43649">
    <property type="entry name" value="ARABINOSE-BINDING PROTEIN-RELATED"/>
    <property type="match status" value="1"/>
</dbReference>
<keyword evidence="4" id="KW-0564">Palmitate</keyword>
<dbReference type="Gene3D" id="3.40.190.10">
    <property type="entry name" value="Periplasmic binding protein-like II"/>
    <property type="match status" value="1"/>
</dbReference>
<dbReference type="Pfam" id="PF01547">
    <property type="entry name" value="SBP_bac_1"/>
    <property type="match status" value="1"/>
</dbReference>
<dbReference type="InterPro" id="IPR050490">
    <property type="entry name" value="Bact_solute-bd_prot1"/>
</dbReference>
<dbReference type="Proteomes" id="UP001519887">
    <property type="component" value="Unassembled WGS sequence"/>
</dbReference>
<evidence type="ECO:0000313" key="9">
    <source>
        <dbReference type="Proteomes" id="UP001519887"/>
    </source>
</evidence>
<dbReference type="PANTHER" id="PTHR43649:SF33">
    <property type="entry name" value="POLYGALACTURONAN_RHAMNOGALACTURONAN-BINDING PROTEIN YTCQ"/>
    <property type="match status" value="1"/>
</dbReference>
<gene>
    <name evidence="8" type="ORF">K0U00_02070</name>
</gene>
<accession>A0ABS7BW56</accession>
<evidence type="ECO:0000256" key="5">
    <source>
        <dbReference type="ARBA" id="ARBA00023288"/>
    </source>
</evidence>
<name>A0ABS7BW56_9BACL</name>
<dbReference type="PROSITE" id="PS51257">
    <property type="entry name" value="PROKAR_LIPOPROTEIN"/>
    <property type="match status" value="1"/>
</dbReference>
<keyword evidence="2 7" id="KW-0732">Signal</keyword>
<protein>
    <submittedName>
        <fullName evidence="8">Extracellular solute-binding protein</fullName>
    </submittedName>
</protein>
<dbReference type="EMBL" id="JAHZIK010000020">
    <property type="protein sequence ID" value="MBW7452829.1"/>
    <property type="molecule type" value="Genomic_DNA"/>
</dbReference>
<feature type="region of interest" description="Disordered" evidence="6">
    <location>
        <begin position="27"/>
        <end position="53"/>
    </location>
</feature>
<evidence type="ECO:0000313" key="8">
    <source>
        <dbReference type="EMBL" id="MBW7452829.1"/>
    </source>
</evidence>
<feature type="chain" id="PRO_5046426299" evidence="7">
    <location>
        <begin position="22"/>
        <end position="443"/>
    </location>
</feature>
<feature type="signal peptide" evidence="7">
    <location>
        <begin position="1"/>
        <end position="21"/>
    </location>
</feature>
<evidence type="ECO:0000256" key="1">
    <source>
        <dbReference type="ARBA" id="ARBA00022475"/>
    </source>
</evidence>
<keyword evidence="1" id="KW-1003">Cell membrane</keyword>
<dbReference type="SUPFAM" id="SSF53850">
    <property type="entry name" value="Periplasmic binding protein-like II"/>
    <property type="match status" value="1"/>
</dbReference>
<evidence type="ECO:0000256" key="7">
    <source>
        <dbReference type="SAM" id="SignalP"/>
    </source>
</evidence>
<sequence length="443" mass="49084">MKKLYFVLMAALMVFVTACSSGDNGNSGGTDGNSGGTGADTGNADASGTQPSGKQVELRYAIWDKNQEPAMQDIIKKFNETNPNIKVTVEVTPFEQYWTKLETSAAGKSLPDLFWMNPANFLKYASNGQLSPISDKIEADQIDMTNYPQSLIDLYTFDGNVYSFPKDLDTIGLWYNKVMFDEAGIPYPDDTWDWNKLLEAAQKLTDPAKGVYGFAAPNDQQQVMYNFIFQNEGHVISGDKKSLGYNEPESLEAMQFLNDLVLKYKVSPTLQQMTDNTTNVLFESGKVAMITAGSWNQIEFAQNEYTKDKVDVAPLPKGKKKATVINGLGNVIAANTKHPEEAWLFSKFLGSKEAADIQAESGAVIPAFNGTQGPFVSSNPSFNLQVFVDAMEYSVPYPISIETRKWQQFEIDYFKRAWAGEISVEEAAKLVTEEGNKVLAEEQ</sequence>
<keyword evidence="9" id="KW-1185">Reference proteome</keyword>
<dbReference type="RefSeq" id="WP_210045865.1">
    <property type="nucleotide sequence ID" value="NZ_JBHLVU010000015.1"/>
</dbReference>